<name>A0A2T3A4F8_9PEZI</name>
<feature type="transmembrane region" description="Helical" evidence="2">
    <location>
        <begin position="36"/>
        <end position="56"/>
    </location>
</feature>
<dbReference type="Proteomes" id="UP000241462">
    <property type="component" value="Unassembled WGS sequence"/>
</dbReference>
<keyword evidence="2" id="KW-0812">Transmembrane</keyword>
<dbReference type="EMBL" id="KZ678472">
    <property type="protein sequence ID" value="PSR82725.1"/>
    <property type="molecule type" value="Genomic_DNA"/>
</dbReference>
<dbReference type="AlphaFoldDB" id="A0A2T3A4F8"/>
<organism evidence="3 4">
    <name type="scientific">Coniella lustricola</name>
    <dbReference type="NCBI Taxonomy" id="2025994"/>
    <lineage>
        <taxon>Eukaryota</taxon>
        <taxon>Fungi</taxon>
        <taxon>Dikarya</taxon>
        <taxon>Ascomycota</taxon>
        <taxon>Pezizomycotina</taxon>
        <taxon>Sordariomycetes</taxon>
        <taxon>Sordariomycetidae</taxon>
        <taxon>Diaporthales</taxon>
        <taxon>Schizoparmaceae</taxon>
        <taxon>Coniella</taxon>
    </lineage>
</organism>
<evidence type="ECO:0000256" key="2">
    <source>
        <dbReference type="SAM" id="Phobius"/>
    </source>
</evidence>
<gene>
    <name evidence="3" type="ORF">BD289DRAFT_10582</name>
</gene>
<accession>A0A2T3A4F8</accession>
<proteinExistence type="predicted"/>
<keyword evidence="4" id="KW-1185">Reference proteome</keyword>
<keyword evidence="2" id="KW-1133">Transmembrane helix</keyword>
<evidence type="ECO:0000313" key="3">
    <source>
        <dbReference type="EMBL" id="PSR82725.1"/>
    </source>
</evidence>
<feature type="region of interest" description="Disordered" evidence="1">
    <location>
        <begin position="1"/>
        <end position="24"/>
    </location>
</feature>
<sequence>MSAMQVHTRELELKTSGGPEMGSKSKKKVQLDQYKYKHWVGGHLLAISPCSATYLLHRLPKVHDFLLSEGVNLSSRNSLLFRWYLQPPKWRPSAPPTGFLLQSSLSGSLLGSDFPSTVVGLLLAALLLLLLHLHMPLAESIPRTAPNPVYQTVRLHSWNWRHGSTRTWSPAMSLLYKHPEKPQSTRSTCAVKSPLQATWL</sequence>
<dbReference type="InParanoid" id="A0A2T3A4F8"/>
<reference evidence="3 4" key="1">
    <citation type="journal article" date="2018" name="Mycol. Prog.">
        <title>Coniella lustricola, a new species from submerged detritus.</title>
        <authorList>
            <person name="Raudabaugh D.B."/>
            <person name="Iturriaga T."/>
            <person name="Carver A."/>
            <person name="Mondo S."/>
            <person name="Pangilinan J."/>
            <person name="Lipzen A."/>
            <person name="He G."/>
            <person name="Amirebrahimi M."/>
            <person name="Grigoriev I.V."/>
            <person name="Miller A.N."/>
        </authorList>
    </citation>
    <scope>NUCLEOTIDE SEQUENCE [LARGE SCALE GENOMIC DNA]</scope>
    <source>
        <strain evidence="3 4">B22-T-1</strain>
    </source>
</reference>
<evidence type="ECO:0000313" key="4">
    <source>
        <dbReference type="Proteomes" id="UP000241462"/>
    </source>
</evidence>
<feature type="transmembrane region" description="Helical" evidence="2">
    <location>
        <begin position="114"/>
        <end position="133"/>
    </location>
</feature>
<evidence type="ECO:0000256" key="1">
    <source>
        <dbReference type="SAM" id="MobiDB-lite"/>
    </source>
</evidence>
<keyword evidence="2" id="KW-0472">Membrane</keyword>
<protein>
    <submittedName>
        <fullName evidence="3">Uncharacterized protein</fullName>
    </submittedName>
</protein>